<dbReference type="PRINTS" id="PR00320">
    <property type="entry name" value="GPROTEINBRPT"/>
</dbReference>
<evidence type="ECO:0000256" key="3">
    <source>
        <dbReference type="PROSITE-ProRule" id="PRU00221"/>
    </source>
</evidence>
<dbReference type="PROSITE" id="PS00678">
    <property type="entry name" value="WD_REPEATS_1"/>
    <property type="match status" value="1"/>
</dbReference>
<dbReference type="InterPro" id="IPR019775">
    <property type="entry name" value="WD40_repeat_CS"/>
</dbReference>
<dbReference type="Gene3D" id="2.130.10.10">
    <property type="entry name" value="YVTN repeat-like/Quinoprotein amine dehydrogenase"/>
    <property type="match status" value="2"/>
</dbReference>
<evidence type="ECO:0000313" key="4">
    <source>
        <dbReference type="EMBL" id="PIK58538.1"/>
    </source>
</evidence>
<accession>A0A2G8LE43</accession>
<dbReference type="PROSITE" id="PS50082">
    <property type="entry name" value="WD_REPEATS_2"/>
    <property type="match status" value="2"/>
</dbReference>
<dbReference type="InterPro" id="IPR001680">
    <property type="entry name" value="WD40_rpt"/>
</dbReference>
<reference evidence="4 5" key="1">
    <citation type="journal article" date="2017" name="PLoS Biol.">
        <title>The sea cucumber genome provides insights into morphological evolution and visceral regeneration.</title>
        <authorList>
            <person name="Zhang X."/>
            <person name="Sun L."/>
            <person name="Yuan J."/>
            <person name="Sun Y."/>
            <person name="Gao Y."/>
            <person name="Zhang L."/>
            <person name="Li S."/>
            <person name="Dai H."/>
            <person name="Hamel J.F."/>
            <person name="Liu C."/>
            <person name="Yu Y."/>
            <person name="Liu S."/>
            <person name="Lin W."/>
            <person name="Guo K."/>
            <person name="Jin S."/>
            <person name="Xu P."/>
            <person name="Storey K.B."/>
            <person name="Huan P."/>
            <person name="Zhang T."/>
            <person name="Zhou Y."/>
            <person name="Zhang J."/>
            <person name="Lin C."/>
            <person name="Li X."/>
            <person name="Xing L."/>
            <person name="Huo D."/>
            <person name="Sun M."/>
            <person name="Wang L."/>
            <person name="Mercier A."/>
            <person name="Li F."/>
            <person name="Yang H."/>
            <person name="Xiang J."/>
        </authorList>
    </citation>
    <scope>NUCLEOTIDE SEQUENCE [LARGE SCALE GENOMIC DNA]</scope>
    <source>
        <strain evidence="4">Shaxun</strain>
        <tissue evidence="4">Muscle</tissue>
    </source>
</reference>
<dbReference type="InterPro" id="IPR020472">
    <property type="entry name" value="WD40_PAC1"/>
</dbReference>
<dbReference type="Pfam" id="PF00400">
    <property type="entry name" value="WD40"/>
    <property type="match status" value="3"/>
</dbReference>
<dbReference type="SUPFAM" id="SSF50978">
    <property type="entry name" value="WD40 repeat-like"/>
    <property type="match status" value="1"/>
</dbReference>
<comment type="caution">
    <text evidence="4">The sequence shown here is derived from an EMBL/GenBank/DDBJ whole genome shotgun (WGS) entry which is preliminary data.</text>
</comment>
<dbReference type="Proteomes" id="UP000230750">
    <property type="component" value="Unassembled WGS sequence"/>
</dbReference>
<keyword evidence="5" id="KW-1185">Reference proteome</keyword>
<gene>
    <name evidence="4" type="ORF">BSL78_04563</name>
</gene>
<dbReference type="EMBL" id="MRZV01000110">
    <property type="protein sequence ID" value="PIK58538.1"/>
    <property type="molecule type" value="Genomic_DNA"/>
</dbReference>
<dbReference type="STRING" id="307972.A0A2G8LE43"/>
<evidence type="ECO:0000256" key="1">
    <source>
        <dbReference type="ARBA" id="ARBA00022574"/>
    </source>
</evidence>
<evidence type="ECO:0000313" key="5">
    <source>
        <dbReference type="Proteomes" id="UP000230750"/>
    </source>
</evidence>
<dbReference type="OrthoDB" id="5573735at2759"/>
<dbReference type="GO" id="GO:0045717">
    <property type="term" value="P:negative regulation of fatty acid biosynthetic process"/>
    <property type="evidence" value="ECO:0007669"/>
    <property type="project" value="TreeGrafter"/>
</dbReference>
<keyword evidence="1 3" id="KW-0853">WD repeat</keyword>
<name>A0A2G8LE43_STIJA</name>
<dbReference type="InterPro" id="IPR045151">
    <property type="entry name" value="DCAF8"/>
</dbReference>
<dbReference type="PANTHER" id="PTHR15574:SF43">
    <property type="entry name" value="DDB1- AND CUL4-ASSOCIATED FACTOR 5"/>
    <property type="match status" value="1"/>
</dbReference>
<dbReference type="AlphaFoldDB" id="A0A2G8LE43"/>
<organism evidence="4 5">
    <name type="scientific">Stichopus japonicus</name>
    <name type="common">Sea cucumber</name>
    <dbReference type="NCBI Taxonomy" id="307972"/>
    <lineage>
        <taxon>Eukaryota</taxon>
        <taxon>Metazoa</taxon>
        <taxon>Echinodermata</taxon>
        <taxon>Eleutherozoa</taxon>
        <taxon>Echinozoa</taxon>
        <taxon>Holothuroidea</taxon>
        <taxon>Aspidochirotacea</taxon>
        <taxon>Aspidochirotida</taxon>
        <taxon>Stichopodidae</taxon>
        <taxon>Apostichopus</taxon>
    </lineage>
</organism>
<feature type="repeat" description="WD" evidence="3">
    <location>
        <begin position="13"/>
        <end position="55"/>
    </location>
</feature>
<feature type="repeat" description="WD" evidence="3">
    <location>
        <begin position="105"/>
        <end position="140"/>
    </location>
</feature>
<dbReference type="GO" id="GO:0080008">
    <property type="term" value="C:Cul4-RING E3 ubiquitin ligase complex"/>
    <property type="evidence" value="ECO:0007669"/>
    <property type="project" value="TreeGrafter"/>
</dbReference>
<dbReference type="PANTHER" id="PTHR15574">
    <property type="entry name" value="WD REPEAT DOMAIN-CONTAINING FAMILY"/>
    <property type="match status" value="1"/>
</dbReference>
<proteinExistence type="predicted"/>
<dbReference type="InterPro" id="IPR036322">
    <property type="entry name" value="WD40_repeat_dom_sf"/>
</dbReference>
<dbReference type="PROSITE" id="PS50294">
    <property type="entry name" value="WD_REPEATS_REGION"/>
    <property type="match status" value="2"/>
</dbReference>
<evidence type="ECO:0000256" key="2">
    <source>
        <dbReference type="ARBA" id="ARBA00022737"/>
    </source>
</evidence>
<protein>
    <submittedName>
        <fullName evidence="4">Putative DDB1-and CUL4-associated factor 5</fullName>
    </submittedName>
</protein>
<keyword evidence="2" id="KW-0677">Repeat</keyword>
<dbReference type="GO" id="GO:0005737">
    <property type="term" value="C:cytoplasm"/>
    <property type="evidence" value="ECO:0007669"/>
    <property type="project" value="TreeGrafter"/>
</dbReference>
<sequence length="264" mass="29242">MASAPGYLHSCSLVGHYGCVNAVEFSNKGGELLVSGGDDRRVLIWDLEKQLSSNKQPGPNACMKGEHNSNIFCLALDCENRRVFSGGNDDQVIVHDTERLDTVDVFSHEDAVYGLSPCPTDESAFASAGADGRILLWDLRQSTRDPFVLANYAHSFHAVVYHPLESRFLASANAKEGVALWDVRKPGTCLLRYSSAYTELNAMSVRFNIYGTKILALRRRLPPAIYNVSSPGPVIEFDHSGYYNSCTMKSCCFAGDRDQVQYYY</sequence>
<dbReference type="InterPro" id="IPR015943">
    <property type="entry name" value="WD40/YVTN_repeat-like_dom_sf"/>
</dbReference>
<dbReference type="SMART" id="SM00320">
    <property type="entry name" value="WD40"/>
    <property type="match status" value="4"/>
</dbReference>